<sequence>MALVQIARANRLERYRQIGWWIVLSKKRLDGLFDGGHLDWEIIILEAVASLCLHSYCLVQPQHCRRCDVVMPGAMRNRLFRPDY</sequence>
<dbReference type="STRING" id="1804984.AYM40_30525"/>
<gene>
    <name evidence="1" type="ORF">AYM40_30525</name>
</gene>
<dbReference type="EMBL" id="CP014579">
    <property type="protein sequence ID" value="ANB76537.1"/>
    <property type="molecule type" value="Genomic_DNA"/>
</dbReference>
<accession>A0A161HZW0</accession>
<dbReference type="AlphaFoldDB" id="A0A161HZW0"/>
<keyword evidence="2" id="KW-1185">Reference proteome</keyword>
<dbReference type="Proteomes" id="UP000076852">
    <property type="component" value="Chromosome 2"/>
</dbReference>
<name>A0A161HZW0_9BURK</name>
<protein>
    <submittedName>
        <fullName evidence="1">Uncharacterized protein</fullName>
    </submittedName>
</protein>
<evidence type="ECO:0000313" key="2">
    <source>
        <dbReference type="Proteomes" id="UP000076852"/>
    </source>
</evidence>
<reference evidence="1 2" key="1">
    <citation type="journal article" date="2016" name="Gene">
        <title>PacBio SMRT assembly of a complex multi-replicon genome reveals chlorocatechol degradative operon in a region of genome plasticity.</title>
        <authorList>
            <person name="Ricker N."/>
            <person name="Shen S.Y."/>
            <person name="Goordial J."/>
            <person name="Jin S."/>
            <person name="Fulthorpe R.R."/>
        </authorList>
    </citation>
    <scope>NUCLEOTIDE SEQUENCE [LARGE SCALE GENOMIC DNA]</scope>
    <source>
        <strain evidence="1 2">OLGA172</strain>
    </source>
</reference>
<organism evidence="1 2">
    <name type="scientific">Paraburkholderia phytofirmans OLGA172</name>
    <dbReference type="NCBI Taxonomy" id="1417228"/>
    <lineage>
        <taxon>Bacteria</taxon>
        <taxon>Pseudomonadati</taxon>
        <taxon>Pseudomonadota</taxon>
        <taxon>Betaproteobacteria</taxon>
        <taxon>Burkholderiales</taxon>
        <taxon>Burkholderiaceae</taxon>
        <taxon>Paraburkholderia</taxon>
    </lineage>
</organism>
<evidence type="ECO:0000313" key="1">
    <source>
        <dbReference type="EMBL" id="ANB76537.1"/>
    </source>
</evidence>
<proteinExistence type="predicted"/>
<dbReference type="KEGG" id="buz:AYM40_30525"/>